<dbReference type="Gene3D" id="3.40.50.150">
    <property type="entry name" value="Vaccinia Virus protein VP39"/>
    <property type="match status" value="1"/>
</dbReference>
<keyword evidence="4 7" id="KW-0808">Transferase</keyword>
<dbReference type="InterPro" id="IPR020598">
    <property type="entry name" value="rRNA_Ade_methylase_Trfase_N"/>
</dbReference>
<comment type="function">
    <text evidence="7">Specifically dimethylates two adjacent adenosines (A1518 and A1519) in the loop of a conserved hairpin near the 3'-end of 16S rRNA in the 30S particle. May play a critical role in biogenesis of 30S subunits.</text>
</comment>
<comment type="similarity">
    <text evidence="7">Belongs to the class I-like SAM-binding methyltransferase superfamily. rRNA adenine N(6)-methyltransferase family. RsmA subfamily.</text>
</comment>
<dbReference type="CDD" id="cd02440">
    <property type="entry name" value="AdoMet_MTases"/>
    <property type="match status" value="1"/>
</dbReference>
<dbReference type="InterPro" id="IPR029063">
    <property type="entry name" value="SAM-dependent_MTases_sf"/>
</dbReference>
<comment type="caution">
    <text evidence="7 8">Lacks conserved residue(s) required for the propagation of feature annotation.</text>
</comment>
<feature type="binding site" evidence="7 8">
    <location>
        <position position="120"/>
    </location>
    <ligand>
        <name>S-adenosyl-L-methionine</name>
        <dbReference type="ChEBI" id="CHEBI:59789"/>
    </ligand>
</feature>
<dbReference type="GO" id="GO:0005829">
    <property type="term" value="C:cytosol"/>
    <property type="evidence" value="ECO:0007669"/>
    <property type="project" value="TreeGrafter"/>
</dbReference>
<dbReference type="InterPro" id="IPR001737">
    <property type="entry name" value="KsgA/Erm"/>
</dbReference>
<organism evidence="10 11">
    <name type="scientific">Candidatus Magasanikbacteria bacterium CG_4_10_14_0_2_um_filter_37_12</name>
    <dbReference type="NCBI Taxonomy" id="1974637"/>
    <lineage>
        <taxon>Bacteria</taxon>
        <taxon>Candidatus Magasanikiibacteriota</taxon>
    </lineage>
</organism>
<evidence type="ECO:0000256" key="4">
    <source>
        <dbReference type="ARBA" id="ARBA00022679"/>
    </source>
</evidence>
<dbReference type="InterPro" id="IPR023165">
    <property type="entry name" value="rRNA_Ade_diMease-like_C"/>
</dbReference>
<evidence type="ECO:0000256" key="1">
    <source>
        <dbReference type="ARBA" id="ARBA00022490"/>
    </source>
</evidence>
<keyword evidence="1 7" id="KW-0963">Cytoplasm</keyword>
<dbReference type="GO" id="GO:0052908">
    <property type="term" value="F:16S rRNA (adenine(1518)-N(6)/adenine(1519)-N(6))-dimethyltransferase activity"/>
    <property type="evidence" value="ECO:0007669"/>
    <property type="project" value="UniProtKB-EC"/>
</dbReference>
<evidence type="ECO:0000313" key="10">
    <source>
        <dbReference type="EMBL" id="PIZ94776.1"/>
    </source>
</evidence>
<feature type="binding site" evidence="7 8">
    <location>
        <position position="56"/>
    </location>
    <ligand>
        <name>S-adenosyl-L-methionine</name>
        <dbReference type="ChEBI" id="CHEBI:59789"/>
    </ligand>
</feature>
<evidence type="ECO:0000256" key="5">
    <source>
        <dbReference type="ARBA" id="ARBA00022691"/>
    </source>
</evidence>
<dbReference type="PROSITE" id="PS51689">
    <property type="entry name" value="SAM_RNA_A_N6_MT"/>
    <property type="match status" value="1"/>
</dbReference>
<comment type="subcellular location">
    <subcellularLocation>
        <location evidence="7">Cytoplasm</location>
    </subcellularLocation>
</comment>
<proteinExistence type="inferred from homology"/>
<keyword evidence="3 7" id="KW-0489">Methyltransferase</keyword>
<keyword evidence="5 7" id="KW-0949">S-adenosyl-L-methionine</keyword>
<dbReference type="SMART" id="SM00650">
    <property type="entry name" value="rADc"/>
    <property type="match status" value="1"/>
</dbReference>
<dbReference type="PANTHER" id="PTHR11727:SF7">
    <property type="entry name" value="DIMETHYLADENOSINE TRANSFERASE-RELATED"/>
    <property type="match status" value="1"/>
</dbReference>
<protein>
    <recommendedName>
        <fullName evidence="7">Ribosomal RNA small subunit methyltransferase A</fullName>
        <ecNumber evidence="7">2.1.1.182</ecNumber>
    </recommendedName>
    <alternativeName>
        <fullName evidence="7">16S rRNA (adenine(1518)-N(6)/adenine(1519)-N(6))-dimethyltransferase</fullName>
    </alternativeName>
    <alternativeName>
        <fullName evidence="7">16S rRNA dimethyladenosine transferase</fullName>
    </alternativeName>
    <alternativeName>
        <fullName evidence="7">16S rRNA dimethylase</fullName>
    </alternativeName>
    <alternativeName>
        <fullName evidence="7">S-adenosylmethionine-6-N', N'-adenosyl(rRNA) dimethyltransferase</fullName>
    </alternativeName>
</protein>
<gene>
    <name evidence="7 10" type="primary">rsmA</name>
    <name evidence="7" type="synonym">ksgA</name>
    <name evidence="10" type="ORF">COX81_02735</name>
</gene>
<dbReference type="SUPFAM" id="SSF53335">
    <property type="entry name" value="S-adenosyl-L-methionine-dependent methyltransferases"/>
    <property type="match status" value="1"/>
</dbReference>
<dbReference type="AlphaFoldDB" id="A0A2M7V7R6"/>
<feature type="domain" description="Ribosomal RNA adenine methylase transferase N-terminal" evidence="9">
    <location>
        <begin position="36"/>
        <end position="203"/>
    </location>
</feature>
<evidence type="ECO:0000259" key="9">
    <source>
        <dbReference type="SMART" id="SM00650"/>
    </source>
</evidence>
<dbReference type="Pfam" id="PF00398">
    <property type="entry name" value="RrnaAD"/>
    <property type="match status" value="1"/>
</dbReference>
<evidence type="ECO:0000256" key="6">
    <source>
        <dbReference type="ARBA" id="ARBA00022884"/>
    </source>
</evidence>
<evidence type="ECO:0000256" key="3">
    <source>
        <dbReference type="ARBA" id="ARBA00022603"/>
    </source>
</evidence>
<dbReference type="PANTHER" id="PTHR11727">
    <property type="entry name" value="DIMETHYLADENOSINE TRANSFERASE"/>
    <property type="match status" value="1"/>
</dbReference>
<sequence>MNHNLFKPTYLKELCQEYDLIPSKKYGQNYLISDVPIKKMLESADVKKTDTIVEIGPGFGVLTFALAEKANKVVAFEIERKLEKYWEEVAPKNVEVVWGNALKEFVYRSQEFGKYKVLANLPYQITSNVLRIILETENKPESVTVMVQKEVAERIVAKPGDMSILAVSVQYYGVPKIVCKTSSGSFWPSPKVDSAVLHIRLSTIDCRTSDFDQMFFKVVRAGFSSKRKQLWRNLSEGLKIDGGKIKELLVEIIGNEKVRAQELSVDNWVVITETLEHLNT</sequence>
<dbReference type="Proteomes" id="UP000228568">
    <property type="component" value="Unassembled WGS sequence"/>
</dbReference>
<evidence type="ECO:0000256" key="7">
    <source>
        <dbReference type="HAMAP-Rule" id="MF_00607"/>
    </source>
</evidence>
<dbReference type="Gene3D" id="1.10.8.100">
    <property type="entry name" value="Ribosomal RNA adenine dimethylase-like, domain 2"/>
    <property type="match status" value="1"/>
</dbReference>
<keyword evidence="6 7" id="KW-0694">RNA-binding</keyword>
<feature type="binding site" evidence="7 8">
    <location>
        <position position="77"/>
    </location>
    <ligand>
        <name>S-adenosyl-L-methionine</name>
        <dbReference type="ChEBI" id="CHEBI:59789"/>
    </ligand>
</feature>
<accession>A0A2M7V7R6</accession>
<dbReference type="NCBIfam" id="TIGR00755">
    <property type="entry name" value="ksgA"/>
    <property type="match status" value="1"/>
</dbReference>
<evidence type="ECO:0000256" key="2">
    <source>
        <dbReference type="ARBA" id="ARBA00022552"/>
    </source>
</evidence>
<keyword evidence="2 7" id="KW-0698">rRNA processing</keyword>
<dbReference type="InterPro" id="IPR011530">
    <property type="entry name" value="rRNA_adenine_dimethylase"/>
</dbReference>
<feature type="binding site" evidence="7 8">
    <location>
        <position position="31"/>
    </location>
    <ligand>
        <name>S-adenosyl-L-methionine</name>
        <dbReference type="ChEBI" id="CHEBI:59789"/>
    </ligand>
</feature>
<name>A0A2M7V7R6_9BACT</name>
<dbReference type="HAMAP" id="MF_00607">
    <property type="entry name" value="16SrRNA_methyltr_A"/>
    <property type="match status" value="1"/>
</dbReference>
<evidence type="ECO:0000313" key="11">
    <source>
        <dbReference type="Proteomes" id="UP000228568"/>
    </source>
</evidence>
<feature type="binding site" evidence="7 8">
    <location>
        <position position="29"/>
    </location>
    <ligand>
        <name>S-adenosyl-L-methionine</name>
        <dbReference type="ChEBI" id="CHEBI:59789"/>
    </ligand>
</feature>
<reference evidence="11" key="1">
    <citation type="submission" date="2017-09" db="EMBL/GenBank/DDBJ databases">
        <title>Depth-based differentiation of microbial function through sediment-hosted aquifers and enrichment of novel symbionts in the deep terrestrial subsurface.</title>
        <authorList>
            <person name="Probst A.J."/>
            <person name="Ladd B."/>
            <person name="Jarett J.K."/>
            <person name="Geller-Mcgrath D.E."/>
            <person name="Sieber C.M.K."/>
            <person name="Emerson J.B."/>
            <person name="Anantharaman K."/>
            <person name="Thomas B.C."/>
            <person name="Malmstrom R."/>
            <person name="Stieglmeier M."/>
            <person name="Klingl A."/>
            <person name="Woyke T."/>
            <person name="Ryan C.M."/>
            <person name="Banfield J.F."/>
        </authorList>
    </citation>
    <scope>NUCLEOTIDE SEQUENCE [LARGE SCALE GENOMIC DNA]</scope>
</reference>
<dbReference type="EMBL" id="PFPK01000032">
    <property type="protein sequence ID" value="PIZ94776.1"/>
    <property type="molecule type" value="Genomic_DNA"/>
</dbReference>
<evidence type="ECO:0000256" key="8">
    <source>
        <dbReference type="PROSITE-ProRule" id="PRU01026"/>
    </source>
</evidence>
<comment type="caution">
    <text evidence="10">The sequence shown here is derived from an EMBL/GenBank/DDBJ whole genome shotgun (WGS) entry which is preliminary data.</text>
</comment>
<comment type="catalytic activity">
    <reaction evidence="7">
        <text>adenosine(1518)/adenosine(1519) in 16S rRNA + 4 S-adenosyl-L-methionine = N(6)-dimethyladenosine(1518)/N(6)-dimethyladenosine(1519) in 16S rRNA + 4 S-adenosyl-L-homocysteine + 4 H(+)</text>
        <dbReference type="Rhea" id="RHEA:19609"/>
        <dbReference type="Rhea" id="RHEA-COMP:10232"/>
        <dbReference type="Rhea" id="RHEA-COMP:10233"/>
        <dbReference type="ChEBI" id="CHEBI:15378"/>
        <dbReference type="ChEBI" id="CHEBI:57856"/>
        <dbReference type="ChEBI" id="CHEBI:59789"/>
        <dbReference type="ChEBI" id="CHEBI:74411"/>
        <dbReference type="ChEBI" id="CHEBI:74493"/>
        <dbReference type="EC" id="2.1.1.182"/>
    </reaction>
</comment>
<dbReference type="GO" id="GO:0003723">
    <property type="term" value="F:RNA binding"/>
    <property type="evidence" value="ECO:0007669"/>
    <property type="project" value="UniProtKB-UniRule"/>
</dbReference>
<dbReference type="EC" id="2.1.1.182" evidence="7"/>